<gene>
    <name evidence="4" type="ORF">Val02_49020</name>
</gene>
<dbReference type="SUPFAM" id="SSF53474">
    <property type="entry name" value="alpha/beta-Hydrolases"/>
    <property type="match status" value="1"/>
</dbReference>
<evidence type="ECO:0000313" key="5">
    <source>
        <dbReference type="Proteomes" id="UP000619260"/>
    </source>
</evidence>
<dbReference type="Pfam" id="PF00326">
    <property type="entry name" value="Peptidase_S9"/>
    <property type="match status" value="1"/>
</dbReference>
<dbReference type="GO" id="GO:0004177">
    <property type="term" value="F:aminopeptidase activity"/>
    <property type="evidence" value="ECO:0007669"/>
    <property type="project" value="UniProtKB-KW"/>
</dbReference>
<sequence length="638" mass="68289">MRPGDLAKIRSPDTPALSPDGSHIVFALSFIDLRADGYRSQLWTVPSVGTAGPRKLTDGPSDTEPAFSPDGRWLAFCRAVGGGAPQLWVMPAGGGAARCLTDTALGVSAPFWSPDSSLITFRARVPEPGRYGTVEGVGPEREGPRRITSLAYREDGLGYFRDRPAHVFVVDPHVELPSPVQISRGPYDHGRATFSPDSKRLAFVAARHERAGEDLRVDVWTCAVDGSDLRALTAGGLRARTVQFTPDGRNVCFVAKEVVDEAPSFRSYGVWLAPSDGSAGPRELTDPADTHVLPWATEPIAAVADGVVYANERRGAVELLLAPYDGTTPRTLIGGRRQVYGFAAGRDLTMLVAGVGSDTCSGELVVKAAGNDERRVTDFGASLRGIRLAPMEEITATAPDGYPVHGWTVRPAGAGPHPVLLLIHGGPHVQFGWELFDEAQVYAASGYAVVMGNPRGSSGYGRAHGQAAARDWGTASVAPDLLSLLDEALLDGDLDAGRIAVMGGSYGGLMTAWLAAHHGSRFKTAIAERGTYSFDSFAATADHGWEIAYDLDPSRWAGCSPLTYADRIRIPTLIIHSEQDLTCPLEQAQRLFSALKRAGTPVEFVIFPGEGHGLSRSGLPSHRLARFDVILEWLARRL</sequence>
<evidence type="ECO:0000256" key="2">
    <source>
        <dbReference type="ARBA" id="ARBA00022825"/>
    </source>
</evidence>
<dbReference type="InterPro" id="IPR029058">
    <property type="entry name" value="AB_hydrolase_fold"/>
</dbReference>
<dbReference type="Gene3D" id="3.40.50.1820">
    <property type="entry name" value="alpha/beta hydrolase"/>
    <property type="match status" value="1"/>
</dbReference>
<keyword evidence="5" id="KW-1185">Reference proteome</keyword>
<protein>
    <submittedName>
        <fullName evidence="4">Dipeptidyl aminopeptidase</fullName>
    </submittedName>
</protein>
<accession>A0A8J3YML1</accession>
<dbReference type="Proteomes" id="UP000619260">
    <property type="component" value="Unassembled WGS sequence"/>
</dbReference>
<keyword evidence="4" id="KW-0645">Protease</keyword>
<dbReference type="GO" id="GO:0006508">
    <property type="term" value="P:proteolysis"/>
    <property type="evidence" value="ECO:0007669"/>
    <property type="project" value="InterPro"/>
</dbReference>
<reference evidence="4" key="1">
    <citation type="submission" date="2021-01" db="EMBL/GenBank/DDBJ databases">
        <title>Whole genome shotgun sequence of Virgisporangium aliadipatigenens NBRC 105644.</title>
        <authorList>
            <person name="Komaki H."/>
            <person name="Tamura T."/>
        </authorList>
    </citation>
    <scope>NUCLEOTIDE SEQUENCE</scope>
    <source>
        <strain evidence="4">NBRC 105644</strain>
    </source>
</reference>
<dbReference type="InterPro" id="IPR011042">
    <property type="entry name" value="6-blade_b-propeller_TolB-like"/>
</dbReference>
<dbReference type="InterPro" id="IPR001375">
    <property type="entry name" value="Peptidase_S9_cat"/>
</dbReference>
<keyword evidence="2" id="KW-0720">Serine protease</keyword>
<dbReference type="Gene3D" id="2.120.10.30">
    <property type="entry name" value="TolB, C-terminal domain"/>
    <property type="match status" value="2"/>
</dbReference>
<evidence type="ECO:0000313" key="4">
    <source>
        <dbReference type="EMBL" id="GIJ48016.1"/>
    </source>
</evidence>
<dbReference type="AlphaFoldDB" id="A0A8J3YML1"/>
<evidence type="ECO:0000259" key="3">
    <source>
        <dbReference type="Pfam" id="PF00326"/>
    </source>
</evidence>
<dbReference type="InterPro" id="IPR011659">
    <property type="entry name" value="WD40"/>
</dbReference>
<dbReference type="PANTHER" id="PTHR42776">
    <property type="entry name" value="SERINE PEPTIDASE S9 FAMILY MEMBER"/>
    <property type="match status" value="1"/>
</dbReference>
<evidence type="ECO:0000256" key="1">
    <source>
        <dbReference type="ARBA" id="ARBA00022801"/>
    </source>
</evidence>
<organism evidence="4 5">
    <name type="scientific">Virgisporangium aliadipatigenens</name>
    <dbReference type="NCBI Taxonomy" id="741659"/>
    <lineage>
        <taxon>Bacteria</taxon>
        <taxon>Bacillati</taxon>
        <taxon>Actinomycetota</taxon>
        <taxon>Actinomycetes</taxon>
        <taxon>Micromonosporales</taxon>
        <taxon>Micromonosporaceae</taxon>
        <taxon>Virgisporangium</taxon>
    </lineage>
</organism>
<dbReference type="SUPFAM" id="SSF82171">
    <property type="entry name" value="DPP6 N-terminal domain-like"/>
    <property type="match status" value="1"/>
</dbReference>
<dbReference type="GO" id="GO:0004252">
    <property type="term" value="F:serine-type endopeptidase activity"/>
    <property type="evidence" value="ECO:0007669"/>
    <property type="project" value="TreeGrafter"/>
</dbReference>
<dbReference type="EMBL" id="BOPF01000018">
    <property type="protein sequence ID" value="GIJ48016.1"/>
    <property type="molecule type" value="Genomic_DNA"/>
</dbReference>
<dbReference type="PANTHER" id="PTHR42776:SF27">
    <property type="entry name" value="DIPEPTIDYL PEPTIDASE FAMILY MEMBER 6"/>
    <property type="match status" value="1"/>
</dbReference>
<comment type="caution">
    <text evidence="4">The sequence shown here is derived from an EMBL/GenBank/DDBJ whole genome shotgun (WGS) entry which is preliminary data.</text>
</comment>
<dbReference type="Pfam" id="PF07676">
    <property type="entry name" value="PD40"/>
    <property type="match status" value="3"/>
</dbReference>
<name>A0A8J3YML1_9ACTN</name>
<keyword evidence="1" id="KW-0378">Hydrolase</keyword>
<proteinExistence type="predicted"/>
<feature type="domain" description="Peptidase S9 prolyl oligopeptidase catalytic" evidence="3">
    <location>
        <begin position="434"/>
        <end position="636"/>
    </location>
</feature>
<keyword evidence="4" id="KW-0031">Aminopeptidase</keyword>